<keyword evidence="3" id="KW-1185">Reference proteome</keyword>
<evidence type="ECO:0000313" key="3">
    <source>
        <dbReference type="Proteomes" id="UP000031443"/>
    </source>
</evidence>
<protein>
    <submittedName>
        <fullName evidence="2">Uncharacterized protein</fullName>
    </submittedName>
</protein>
<accession>M7BZR3</accession>
<organism evidence="2 3">
    <name type="scientific">Chelonia mydas</name>
    <name type="common">Green sea-turtle</name>
    <name type="synonym">Chelonia agassizi</name>
    <dbReference type="NCBI Taxonomy" id="8469"/>
    <lineage>
        <taxon>Eukaryota</taxon>
        <taxon>Metazoa</taxon>
        <taxon>Chordata</taxon>
        <taxon>Craniata</taxon>
        <taxon>Vertebrata</taxon>
        <taxon>Euteleostomi</taxon>
        <taxon>Archelosauria</taxon>
        <taxon>Testudinata</taxon>
        <taxon>Testudines</taxon>
        <taxon>Cryptodira</taxon>
        <taxon>Durocryptodira</taxon>
        <taxon>Americhelydia</taxon>
        <taxon>Chelonioidea</taxon>
        <taxon>Cheloniidae</taxon>
        <taxon>Chelonia</taxon>
    </lineage>
</organism>
<feature type="region of interest" description="Disordered" evidence="1">
    <location>
        <begin position="1"/>
        <end position="20"/>
    </location>
</feature>
<dbReference type="EMBL" id="KB521694">
    <property type="protein sequence ID" value="EMP37583.1"/>
    <property type="molecule type" value="Genomic_DNA"/>
</dbReference>
<name>M7BZR3_CHEMY</name>
<dbReference type="AlphaFoldDB" id="M7BZR3"/>
<reference evidence="3" key="1">
    <citation type="journal article" date="2013" name="Nat. Genet.">
        <title>The draft genomes of soft-shell turtle and green sea turtle yield insights into the development and evolution of the turtle-specific body plan.</title>
        <authorList>
            <person name="Wang Z."/>
            <person name="Pascual-Anaya J."/>
            <person name="Zadissa A."/>
            <person name="Li W."/>
            <person name="Niimura Y."/>
            <person name="Huang Z."/>
            <person name="Li C."/>
            <person name="White S."/>
            <person name="Xiong Z."/>
            <person name="Fang D."/>
            <person name="Wang B."/>
            <person name="Ming Y."/>
            <person name="Chen Y."/>
            <person name="Zheng Y."/>
            <person name="Kuraku S."/>
            <person name="Pignatelli M."/>
            <person name="Herrero J."/>
            <person name="Beal K."/>
            <person name="Nozawa M."/>
            <person name="Li Q."/>
            <person name="Wang J."/>
            <person name="Zhang H."/>
            <person name="Yu L."/>
            <person name="Shigenobu S."/>
            <person name="Wang J."/>
            <person name="Liu J."/>
            <person name="Flicek P."/>
            <person name="Searle S."/>
            <person name="Wang J."/>
            <person name="Kuratani S."/>
            <person name="Yin Y."/>
            <person name="Aken B."/>
            <person name="Zhang G."/>
            <person name="Irie N."/>
        </authorList>
    </citation>
    <scope>NUCLEOTIDE SEQUENCE [LARGE SCALE GENOMIC DNA]</scope>
</reference>
<sequence length="128" mass="14291">MVGNHSALVSPGISSLSKSKNGDAHRVTAVISRSSSARCAQTPRQKTYRYLSPRYQAHGSSDFKVPVKIKGEVLVLKSTVRYGRELNNTLSDSYGSFPLSVANKGQVRFRHISHWHQLERIAVARKER</sequence>
<proteinExistence type="predicted"/>
<gene>
    <name evidence="2" type="ORF">UY3_05213</name>
</gene>
<evidence type="ECO:0000256" key="1">
    <source>
        <dbReference type="SAM" id="MobiDB-lite"/>
    </source>
</evidence>
<evidence type="ECO:0000313" key="2">
    <source>
        <dbReference type="EMBL" id="EMP37583.1"/>
    </source>
</evidence>
<dbReference type="Proteomes" id="UP000031443">
    <property type="component" value="Unassembled WGS sequence"/>
</dbReference>